<dbReference type="Gene3D" id="1.10.246.130">
    <property type="match status" value="1"/>
</dbReference>
<evidence type="ECO:0000313" key="10">
    <source>
        <dbReference type="EMBL" id="MDU0353978.1"/>
    </source>
</evidence>
<dbReference type="InterPro" id="IPR000101">
    <property type="entry name" value="GGT_peptidase"/>
</dbReference>
<dbReference type="EC" id="3.4.19.13" evidence="9"/>
<dbReference type="SUPFAM" id="SSF56235">
    <property type="entry name" value="N-terminal nucleophile aminohydrolases (Ntn hydrolases)"/>
    <property type="match status" value="1"/>
</dbReference>
<keyword evidence="7 9" id="KW-0012">Acyltransferase</keyword>
<dbReference type="PANTHER" id="PTHR43199:SF1">
    <property type="entry name" value="GLUTATHIONE HYDROLASE PROENZYME"/>
    <property type="match status" value="1"/>
</dbReference>
<name>A0ABU3SVG3_9ALTE</name>
<evidence type="ECO:0000256" key="2">
    <source>
        <dbReference type="ARBA" id="ARBA00001089"/>
    </source>
</evidence>
<comment type="similarity">
    <text evidence="3 9">Belongs to the gamma-glutamyltransferase family.</text>
</comment>
<dbReference type="GO" id="GO:0103068">
    <property type="term" value="F:leukotriene C4 gamma-glutamyl transferase activity"/>
    <property type="evidence" value="ECO:0007669"/>
    <property type="project" value="UniProtKB-EC"/>
</dbReference>
<comment type="catalytic activity">
    <reaction evidence="1 9">
        <text>an S-substituted glutathione + H2O = an S-substituted L-cysteinylglycine + L-glutamate</text>
        <dbReference type="Rhea" id="RHEA:59468"/>
        <dbReference type="ChEBI" id="CHEBI:15377"/>
        <dbReference type="ChEBI" id="CHEBI:29985"/>
        <dbReference type="ChEBI" id="CHEBI:90779"/>
        <dbReference type="ChEBI" id="CHEBI:143103"/>
        <dbReference type="EC" id="3.4.19.13"/>
    </reaction>
</comment>
<comment type="PTM">
    <text evidence="9">Cleaved by autocatalysis into a large and a small subunit.</text>
</comment>
<evidence type="ECO:0000256" key="5">
    <source>
        <dbReference type="ARBA" id="ARBA00022801"/>
    </source>
</evidence>
<evidence type="ECO:0000256" key="9">
    <source>
        <dbReference type="RuleBase" id="RU368036"/>
    </source>
</evidence>
<dbReference type="EMBL" id="JAWDIO010000002">
    <property type="protein sequence ID" value="MDU0353978.1"/>
    <property type="molecule type" value="Genomic_DNA"/>
</dbReference>
<dbReference type="Gene3D" id="3.60.20.40">
    <property type="match status" value="1"/>
</dbReference>
<evidence type="ECO:0000256" key="7">
    <source>
        <dbReference type="ARBA" id="ARBA00023315"/>
    </source>
</evidence>
<dbReference type="PRINTS" id="PR01210">
    <property type="entry name" value="GGTRANSPTASE"/>
</dbReference>
<evidence type="ECO:0000256" key="6">
    <source>
        <dbReference type="ARBA" id="ARBA00023145"/>
    </source>
</evidence>
<evidence type="ECO:0000313" key="11">
    <source>
        <dbReference type="Proteomes" id="UP001247805"/>
    </source>
</evidence>
<dbReference type="InterPro" id="IPR043138">
    <property type="entry name" value="GGT_lsub"/>
</dbReference>
<evidence type="ECO:0000256" key="3">
    <source>
        <dbReference type="ARBA" id="ARBA00009381"/>
    </source>
</evidence>
<keyword evidence="9" id="KW-0317">Glutathione biosynthesis</keyword>
<comment type="pathway">
    <text evidence="9">Sulfur metabolism; glutathione metabolism.</text>
</comment>
<dbReference type="EC" id="2.3.2.2" evidence="9"/>
<accession>A0ABU3SVG3</accession>
<sequence>MKFHIFVFGVLATALWGCGAQDKKIEEVKVLAEKPKQQAMVVTANPHATAAGLEILRAGGSAVDAAIAIESVLSLVEPQSSGLAGGAFMVHYDSATKSLAVYDGRESAPSGATPDMFMLENGDSMPFMQAKTSGLSTGVPGVLAMLSMAHQEQGNLEWGSLFDYATKLASEGFKISPRLHGMLERFGKYIPSTPEEGPTDAYEYFFDQAGVAHPEGYLLKNPEYAKTLSIIAKDPAAFYQGDIAKQIAAMVQQPPRAGSLTAEDIAAYRPVKRMALCQDYRDTQICGAPPPSSWLAVGMIMGILENGPSPTAAGPSDPRNWAILAQAQQLAYADRDQFIADPNFVDMPIKGMLNKEYLASRAKLISNKATPLTYGVGNPWAYNDTPSEVSSGIDATQDVHGTTHFVIVDAEGDVVSMTATVESIFGTTRMVGGMFLNNQLTDFSFQHHDKDGNAIVNAVAANKRPRSSMSPSIVLDKNGDFLLATGSPGGNNIIAYTVKTMVGVFEWGLSPQDAVDLPNMVARGKTVRLEKGATPDAIIMAMKDMGFDVDASRGENSGLSVIMRKPDGTLEGAADKRREGVIGTL</sequence>
<keyword evidence="4 9" id="KW-0808">Transferase</keyword>
<evidence type="ECO:0000256" key="4">
    <source>
        <dbReference type="ARBA" id="ARBA00022679"/>
    </source>
</evidence>
<dbReference type="NCBIfam" id="TIGR00066">
    <property type="entry name" value="g_glut_trans"/>
    <property type="match status" value="1"/>
</dbReference>
<keyword evidence="6 9" id="KW-0865">Zymogen</keyword>
<dbReference type="InterPro" id="IPR043137">
    <property type="entry name" value="GGT_ssub_C"/>
</dbReference>
<dbReference type="Proteomes" id="UP001247805">
    <property type="component" value="Unassembled WGS sequence"/>
</dbReference>
<proteinExistence type="inferred from homology"/>
<comment type="caution">
    <text evidence="10">The sequence shown here is derived from an EMBL/GenBank/DDBJ whole genome shotgun (WGS) entry which is preliminary data.</text>
</comment>
<comment type="subunit">
    <text evidence="9">This enzyme consists of two polypeptide chains, which are synthesized in precursor form from a single polypeptide.</text>
</comment>
<dbReference type="InterPro" id="IPR051792">
    <property type="entry name" value="GGT_bact"/>
</dbReference>
<dbReference type="PANTHER" id="PTHR43199">
    <property type="entry name" value="GLUTATHIONE HYDROLASE"/>
    <property type="match status" value="1"/>
</dbReference>
<comment type="catalytic activity">
    <reaction evidence="2 9">
        <text>glutathione + H2O = L-cysteinylglycine + L-glutamate</text>
        <dbReference type="Rhea" id="RHEA:28807"/>
        <dbReference type="ChEBI" id="CHEBI:15377"/>
        <dbReference type="ChEBI" id="CHEBI:29985"/>
        <dbReference type="ChEBI" id="CHEBI:57925"/>
        <dbReference type="ChEBI" id="CHEBI:61694"/>
        <dbReference type="EC" id="3.4.19.13"/>
    </reaction>
</comment>
<gene>
    <name evidence="10" type="primary">ggt</name>
    <name evidence="10" type="ORF">RS130_08575</name>
</gene>
<organism evidence="10 11">
    <name type="scientific">Paraglaciecola aquimarina</name>
    <dbReference type="NCBI Taxonomy" id="1235557"/>
    <lineage>
        <taxon>Bacteria</taxon>
        <taxon>Pseudomonadati</taxon>
        <taxon>Pseudomonadota</taxon>
        <taxon>Gammaproteobacteria</taxon>
        <taxon>Alteromonadales</taxon>
        <taxon>Alteromonadaceae</taxon>
        <taxon>Paraglaciecola</taxon>
    </lineage>
</organism>
<dbReference type="Pfam" id="PF01019">
    <property type="entry name" value="G_glu_transpept"/>
    <property type="match status" value="1"/>
</dbReference>
<comment type="catalytic activity">
    <reaction evidence="8 9">
        <text>an N-terminal (5-L-glutamyl)-[peptide] + an alpha-amino acid = 5-L-glutamyl amino acid + an N-terminal L-alpha-aminoacyl-[peptide]</text>
        <dbReference type="Rhea" id="RHEA:23904"/>
        <dbReference type="Rhea" id="RHEA-COMP:9780"/>
        <dbReference type="Rhea" id="RHEA-COMP:9795"/>
        <dbReference type="ChEBI" id="CHEBI:77644"/>
        <dbReference type="ChEBI" id="CHEBI:78597"/>
        <dbReference type="ChEBI" id="CHEBI:78599"/>
        <dbReference type="ChEBI" id="CHEBI:78608"/>
        <dbReference type="EC" id="2.3.2.2"/>
    </reaction>
</comment>
<reference evidence="10 11" key="1">
    <citation type="submission" date="2023-10" db="EMBL/GenBank/DDBJ databases">
        <title>Glaciecola aquimarina strain GGW-M5 nov., isolated from a coastal seawater.</title>
        <authorList>
            <person name="Bayburt H."/>
            <person name="Kim J.M."/>
            <person name="Choi B.J."/>
            <person name="Jeon C.O."/>
        </authorList>
    </citation>
    <scope>NUCLEOTIDE SEQUENCE [LARGE SCALE GENOMIC DNA]</scope>
    <source>
        <strain evidence="10 11">KCTC 32108</strain>
    </source>
</reference>
<evidence type="ECO:0000256" key="1">
    <source>
        <dbReference type="ARBA" id="ARBA00001049"/>
    </source>
</evidence>
<dbReference type="InterPro" id="IPR029055">
    <property type="entry name" value="Ntn_hydrolases_N"/>
</dbReference>
<keyword evidence="11" id="KW-1185">Reference proteome</keyword>
<dbReference type="RefSeq" id="WP_316025612.1">
    <property type="nucleotide sequence ID" value="NZ_JAWDIO010000002.1"/>
</dbReference>
<evidence type="ECO:0000256" key="8">
    <source>
        <dbReference type="ARBA" id="ARBA00047417"/>
    </source>
</evidence>
<keyword evidence="5 9" id="KW-0378">Hydrolase</keyword>
<protein>
    <recommendedName>
        <fullName evidence="9">Glutathione hydrolase proenzyme</fullName>
        <ecNumber evidence="9">2.3.2.2</ecNumber>
        <ecNumber evidence="9">3.4.19.13</ecNumber>
    </recommendedName>
    <component>
        <recommendedName>
            <fullName evidence="9">Glutathione hydrolase large chain</fullName>
        </recommendedName>
    </component>
    <component>
        <recommendedName>
            <fullName evidence="9">Glutathione hydrolase small chain</fullName>
        </recommendedName>
    </component>
</protein>